<dbReference type="Pfam" id="PF04145">
    <property type="entry name" value="Ctr"/>
    <property type="match status" value="1"/>
</dbReference>
<comment type="caution">
    <text evidence="5">The sequence shown here is derived from an EMBL/GenBank/DDBJ whole genome shotgun (WGS) entry which is preliminary data.</text>
</comment>
<keyword evidence="4" id="KW-0813">Transport</keyword>
<dbReference type="EMBL" id="JAVRRJ010000008">
    <property type="protein sequence ID" value="KAK5082425.1"/>
    <property type="molecule type" value="Genomic_DNA"/>
</dbReference>
<organism evidence="5 6">
    <name type="scientific">Lithohypha guttulata</name>
    <dbReference type="NCBI Taxonomy" id="1690604"/>
    <lineage>
        <taxon>Eukaryota</taxon>
        <taxon>Fungi</taxon>
        <taxon>Dikarya</taxon>
        <taxon>Ascomycota</taxon>
        <taxon>Pezizomycotina</taxon>
        <taxon>Eurotiomycetes</taxon>
        <taxon>Chaetothyriomycetidae</taxon>
        <taxon>Chaetothyriales</taxon>
        <taxon>Trichomeriaceae</taxon>
        <taxon>Lithohypha</taxon>
    </lineage>
</organism>
<dbReference type="InterPro" id="IPR007274">
    <property type="entry name" value="Cop_transporter"/>
</dbReference>
<evidence type="ECO:0000256" key="1">
    <source>
        <dbReference type="ARBA" id="ARBA00022692"/>
    </source>
</evidence>
<dbReference type="PANTHER" id="PTHR12483:SF79">
    <property type="entry name" value="COPPER TRANSPORT PROTEIN"/>
    <property type="match status" value="1"/>
</dbReference>
<feature type="transmembrane region" description="Helical" evidence="4">
    <location>
        <begin position="142"/>
        <end position="162"/>
    </location>
</feature>
<keyword evidence="1 4" id="KW-0812">Transmembrane</keyword>
<accession>A0AAN7SV92</accession>
<dbReference type="PANTHER" id="PTHR12483">
    <property type="entry name" value="SOLUTE CARRIER FAMILY 31 COPPER TRANSPORTERS"/>
    <property type="match status" value="1"/>
</dbReference>
<dbReference type="GO" id="GO:0005375">
    <property type="term" value="F:copper ion transmembrane transporter activity"/>
    <property type="evidence" value="ECO:0007669"/>
    <property type="project" value="UniProtKB-UniRule"/>
</dbReference>
<keyword evidence="2 4" id="KW-1133">Transmembrane helix</keyword>
<keyword evidence="6" id="KW-1185">Reference proteome</keyword>
<dbReference type="AlphaFoldDB" id="A0AAN7SV92"/>
<comment type="similarity">
    <text evidence="4">Belongs to the copper transporter (Ctr) (TC 1.A.56) family. SLC31A subfamily.</text>
</comment>
<dbReference type="GO" id="GO:0016020">
    <property type="term" value="C:membrane"/>
    <property type="evidence" value="ECO:0007669"/>
    <property type="project" value="UniProtKB-SubCell"/>
</dbReference>
<proteinExistence type="inferred from homology"/>
<comment type="subcellular location">
    <subcellularLocation>
        <location evidence="4">Membrane</location>
        <topology evidence="4">Multi-pass membrane protein</topology>
    </subcellularLocation>
</comment>
<reference evidence="5 6" key="1">
    <citation type="submission" date="2023-08" db="EMBL/GenBank/DDBJ databases">
        <title>Black Yeasts Isolated from many extreme environments.</title>
        <authorList>
            <person name="Coleine C."/>
            <person name="Stajich J.E."/>
            <person name="Selbmann L."/>
        </authorList>
    </citation>
    <scope>NUCLEOTIDE SEQUENCE [LARGE SCALE GENOMIC DNA]</scope>
    <source>
        <strain evidence="5 6">CCFEE 5910</strain>
    </source>
</reference>
<gene>
    <name evidence="5" type="ORF">LTR05_007572</name>
</gene>
<keyword evidence="4" id="KW-0186">Copper</keyword>
<sequence>MSSSMTMSMSMSSMASTATSAAAAATSSAASGHDHGGMDMGGNSCKINMLWNWYTIDACFLSSSWHIRNNGMFAASCIGIAALVVALEFCRRLGKEYDAFIVRQFKRNVNARAASVRAQAAGAYEGSEPPFATFRATPVQQFIRAVLHAVVFGLAYLIMLLAMYYNGYIILSIVIGAGIGKFLCDWMIVKIPIFAQTDDSGKNIDHQIDEASVCCG</sequence>
<keyword evidence="4" id="KW-0187">Copper transport</keyword>
<name>A0AAN7SV92_9EURO</name>
<evidence type="ECO:0000313" key="6">
    <source>
        <dbReference type="Proteomes" id="UP001309876"/>
    </source>
</evidence>
<evidence type="ECO:0000256" key="3">
    <source>
        <dbReference type="ARBA" id="ARBA00023136"/>
    </source>
</evidence>
<keyword evidence="4" id="KW-0406">Ion transport</keyword>
<evidence type="ECO:0000256" key="2">
    <source>
        <dbReference type="ARBA" id="ARBA00022989"/>
    </source>
</evidence>
<feature type="transmembrane region" description="Helical" evidence="4">
    <location>
        <begin position="168"/>
        <end position="189"/>
    </location>
</feature>
<feature type="transmembrane region" description="Helical" evidence="4">
    <location>
        <begin position="71"/>
        <end position="90"/>
    </location>
</feature>
<evidence type="ECO:0000256" key="4">
    <source>
        <dbReference type="RuleBase" id="RU367022"/>
    </source>
</evidence>
<evidence type="ECO:0000313" key="5">
    <source>
        <dbReference type="EMBL" id="KAK5082425.1"/>
    </source>
</evidence>
<protein>
    <recommendedName>
        <fullName evidence="4">Copper transport protein</fullName>
    </recommendedName>
</protein>
<dbReference type="Proteomes" id="UP001309876">
    <property type="component" value="Unassembled WGS sequence"/>
</dbReference>
<keyword evidence="3 4" id="KW-0472">Membrane</keyword>